<dbReference type="GeneID" id="5892177"/>
<dbReference type="GO" id="GO:0005509">
    <property type="term" value="F:calcium ion binding"/>
    <property type="evidence" value="ECO:0007669"/>
    <property type="project" value="InterPro"/>
</dbReference>
<dbReference type="AlphaFoldDB" id="A9V2I4"/>
<accession>A9V2I4</accession>
<reference evidence="3 4" key="1">
    <citation type="journal article" date="2008" name="Nature">
        <title>The genome of the choanoflagellate Monosiga brevicollis and the origin of metazoans.</title>
        <authorList>
            <consortium name="JGI Sequencing"/>
            <person name="King N."/>
            <person name="Westbrook M.J."/>
            <person name="Young S.L."/>
            <person name="Kuo A."/>
            <person name="Abedin M."/>
            <person name="Chapman J."/>
            <person name="Fairclough S."/>
            <person name="Hellsten U."/>
            <person name="Isogai Y."/>
            <person name="Letunic I."/>
            <person name="Marr M."/>
            <person name="Pincus D."/>
            <person name="Putnam N."/>
            <person name="Rokas A."/>
            <person name="Wright K.J."/>
            <person name="Zuzow R."/>
            <person name="Dirks W."/>
            <person name="Good M."/>
            <person name="Goodstein D."/>
            <person name="Lemons D."/>
            <person name="Li W."/>
            <person name="Lyons J.B."/>
            <person name="Morris A."/>
            <person name="Nichols S."/>
            <person name="Richter D.J."/>
            <person name="Salamov A."/>
            <person name="Bork P."/>
            <person name="Lim W.A."/>
            <person name="Manning G."/>
            <person name="Miller W.T."/>
            <person name="McGinnis W."/>
            <person name="Shapiro H."/>
            <person name="Tjian R."/>
            <person name="Grigoriev I.V."/>
            <person name="Rokhsar D."/>
        </authorList>
    </citation>
    <scope>NUCLEOTIDE SEQUENCE [LARGE SCALE GENOMIC DNA]</scope>
    <source>
        <strain evidence="4">MX1 / ATCC 50154</strain>
    </source>
</reference>
<organism evidence="3 4">
    <name type="scientific">Monosiga brevicollis</name>
    <name type="common">Choanoflagellate</name>
    <dbReference type="NCBI Taxonomy" id="81824"/>
    <lineage>
        <taxon>Eukaryota</taxon>
        <taxon>Choanoflagellata</taxon>
        <taxon>Craspedida</taxon>
        <taxon>Salpingoecidae</taxon>
        <taxon>Monosiga</taxon>
    </lineage>
</organism>
<dbReference type="InterPro" id="IPR002048">
    <property type="entry name" value="EF_hand_dom"/>
</dbReference>
<dbReference type="InParanoid" id="A9V2I4"/>
<proteinExistence type="predicted"/>
<evidence type="ECO:0000313" key="4">
    <source>
        <dbReference type="Proteomes" id="UP000001357"/>
    </source>
</evidence>
<evidence type="ECO:0000313" key="3">
    <source>
        <dbReference type="EMBL" id="EDQ88383.1"/>
    </source>
</evidence>
<feature type="region of interest" description="Disordered" evidence="1">
    <location>
        <begin position="358"/>
        <end position="387"/>
    </location>
</feature>
<dbReference type="PROSITE" id="PS50222">
    <property type="entry name" value="EF_HAND_2"/>
    <property type="match status" value="1"/>
</dbReference>
<keyword evidence="4" id="KW-1185">Reference proteome</keyword>
<feature type="compositionally biased region" description="Low complexity" evidence="1">
    <location>
        <begin position="51"/>
        <end position="74"/>
    </location>
</feature>
<dbReference type="PANTHER" id="PTHR20875">
    <property type="entry name" value="EF-HAND CALCIUM-BINDING DOMAIN-CONTAINING PROTEIN 6-RELATED"/>
    <property type="match status" value="1"/>
</dbReference>
<feature type="compositionally biased region" description="Polar residues" evidence="1">
    <location>
        <begin position="278"/>
        <end position="300"/>
    </location>
</feature>
<feature type="compositionally biased region" description="Low complexity" evidence="1">
    <location>
        <begin position="29"/>
        <end position="38"/>
    </location>
</feature>
<feature type="region of interest" description="Disordered" evidence="1">
    <location>
        <begin position="758"/>
        <end position="779"/>
    </location>
</feature>
<dbReference type="PANTHER" id="PTHR20875:SF0">
    <property type="entry name" value="GH12158P"/>
    <property type="match status" value="1"/>
</dbReference>
<feature type="compositionally biased region" description="Polar residues" evidence="1">
    <location>
        <begin position="7"/>
        <end position="28"/>
    </location>
</feature>
<dbReference type="EMBL" id="CH991555">
    <property type="protein sequence ID" value="EDQ88383.1"/>
    <property type="molecule type" value="Genomic_DNA"/>
</dbReference>
<feature type="region of interest" description="Disordered" evidence="1">
    <location>
        <begin position="442"/>
        <end position="499"/>
    </location>
</feature>
<evidence type="ECO:0000259" key="2">
    <source>
        <dbReference type="PROSITE" id="PS50222"/>
    </source>
</evidence>
<feature type="compositionally biased region" description="Polar residues" evidence="1">
    <location>
        <begin position="474"/>
        <end position="486"/>
    </location>
</feature>
<dbReference type="InterPro" id="IPR011992">
    <property type="entry name" value="EF-hand-dom_pair"/>
</dbReference>
<feature type="domain" description="EF-hand" evidence="2">
    <location>
        <begin position="191"/>
        <end position="226"/>
    </location>
</feature>
<feature type="compositionally biased region" description="Low complexity" evidence="1">
    <location>
        <begin position="537"/>
        <end position="553"/>
    </location>
</feature>
<feature type="compositionally biased region" description="Polar residues" evidence="1">
    <location>
        <begin position="453"/>
        <end position="467"/>
    </location>
</feature>
<dbReference type="Proteomes" id="UP000001357">
    <property type="component" value="Unassembled WGS sequence"/>
</dbReference>
<dbReference type="InterPro" id="IPR052603">
    <property type="entry name" value="EFCB6"/>
</dbReference>
<feature type="compositionally biased region" description="Polar residues" evidence="1">
    <location>
        <begin position="563"/>
        <end position="578"/>
    </location>
</feature>
<feature type="region of interest" description="Disordered" evidence="1">
    <location>
        <begin position="537"/>
        <end position="619"/>
    </location>
</feature>
<dbReference type="RefSeq" id="XP_001746976.1">
    <property type="nucleotide sequence ID" value="XM_001746924.1"/>
</dbReference>
<evidence type="ECO:0000256" key="1">
    <source>
        <dbReference type="SAM" id="MobiDB-lite"/>
    </source>
</evidence>
<feature type="compositionally biased region" description="Polar residues" evidence="1">
    <location>
        <begin position="759"/>
        <end position="779"/>
    </location>
</feature>
<feature type="region of interest" description="Disordered" evidence="1">
    <location>
        <begin position="1"/>
        <end position="85"/>
    </location>
</feature>
<sequence length="977" mass="105846">MAKATSRPLSVSGNQVTIGSRPISQHSVATAAANGAATLRTPQSRHAHIATTSSRNSTPRTTSRPPTTRKSASPARPPNRAGHEVGVRQTALNAAHQALEAGGQSRVPRSFLADALEEYFPSTLVHQALDAAVAQSGVNVDWREVLDALATLDAEPLRSPSPALASSDLDPSFPLCTSFEDGLQALYTLASDETTFAQLFGHFDTDHDGILDNTQMREFLARLIGYPNCAAAPRILIEQLVVQLPGEPAYGPQAPRCYHGRLLYRQAKVRWQLRESGGNISQSTPSAVTNVKGSGSLNEQPTTADAADPTSATIRMPLAAPLPSYGALLHPNGSTQPNYASPTEISILHLSTGVPARRENAPLAPRGGAEPLDPVHDPSDSPTPNRTVRVVSPVHSEPDLVEEYLATLRDIQTANVHDREDEVEELERSHIEFILDGQHQSPRQVVAEAPAAVSNSLKGAQSTTRSPSPRKESASVTHSPESTQAGPLQRPPARGTLDGRLEGLNLTQRRDEQEEPTMVNMLEDNGVAVSVAALPGSLSGSSASESESALHLPADMRTLRRPTPSSRGASAKSTSNGPDNVLPRPTPAQHLLNLDRSLGGVAPDKSIRMPPTLGLERPKMQPTLHTDAHYSRSLFDMSQNEREQLLANRPGAGLLLMSSLPADTHAADVLEAMRTLCATKAEKLIKACEQEDCRHTGFVTGNDMRRIINEHGLTVTKVAFRRLCHGADVIGMAGIPYRRFLRHYTPYRSHQVQLEEISRVSSGHPSRGSARSTNANNAVTFSDKPLQEIHAMVQPVIARHWQSILKACRQMDSRRKGTLLPSRFKAAVKVHFPLSEAELNSLCRHWRLGGKEVHYGKFVQHFASGTATSMQATQRAAPTLPTVNTPSSSQRGSESEFRALAARVHVPVEQNFAALRQRLKKGAISNSRTTLENVQASFASVGIELTSDDLEVIRNSLRPRSQDAGLDFNELLRRLLK</sequence>
<protein>
    <recommendedName>
        <fullName evidence="2">EF-hand domain-containing protein</fullName>
    </recommendedName>
</protein>
<dbReference type="SUPFAM" id="SSF47473">
    <property type="entry name" value="EF-hand"/>
    <property type="match status" value="1"/>
</dbReference>
<dbReference type="Gene3D" id="1.10.238.10">
    <property type="entry name" value="EF-hand"/>
    <property type="match status" value="1"/>
</dbReference>
<gene>
    <name evidence="3" type="ORF">MONBRDRAFT_26489</name>
</gene>
<feature type="region of interest" description="Disordered" evidence="1">
    <location>
        <begin position="277"/>
        <end position="307"/>
    </location>
</feature>
<dbReference type="KEGG" id="mbr:MONBRDRAFT_26489"/>
<name>A9V2I4_MONBE</name>